<evidence type="ECO:0000313" key="2">
    <source>
        <dbReference type="EMBL" id="EMD46009.1"/>
    </source>
</evidence>
<keyword evidence="1" id="KW-1133">Transmembrane helix</keyword>
<keyword evidence="1" id="KW-0472">Membrane</keyword>
<dbReference type="EMBL" id="KB444657">
    <property type="protein sequence ID" value="EMD46009.1"/>
    <property type="molecule type" value="Genomic_DNA"/>
</dbReference>
<reference evidence="2 3" key="1">
    <citation type="submission" date="2013-02" db="EMBL/GenBank/DDBJ databases">
        <authorList>
            <person name="Hannick L."/>
            <person name="Zafar N."/>
            <person name="Lorenzi H."/>
            <person name="Ali I.A."/>
            <person name="Petri W.P."/>
            <person name="Caler E."/>
        </authorList>
    </citation>
    <scope>NUCLEOTIDE SEQUENCE [LARGE SCALE GENOMIC DNA]</scope>
    <source>
        <strain evidence="2 3">KU27</strain>
    </source>
</reference>
<evidence type="ECO:0000313" key="3">
    <source>
        <dbReference type="Proteomes" id="UP000011755"/>
    </source>
</evidence>
<accession>M2Q919</accession>
<sequence>MIKFDIKQPQYAFYLNNNQIIVCLNLDMVILLFIKKIIKHSHIVINVYLNIKEYQMHFVEKKKTSHHNELL</sequence>
<evidence type="ECO:0000256" key="1">
    <source>
        <dbReference type="SAM" id="Phobius"/>
    </source>
</evidence>
<protein>
    <submittedName>
        <fullName evidence="2">Uncharacterized protein</fullName>
    </submittedName>
</protein>
<dbReference type="AlphaFoldDB" id="M2Q919"/>
<name>M2Q919_ENTHI</name>
<proteinExistence type="predicted"/>
<keyword evidence="1" id="KW-0812">Transmembrane</keyword>
<dbReference type="Proteomes" id="UP000011755">
    <property type="component" value="Unassembled WGS sequence"/>
</dbReference>
<organism evidence="2 3">
    <name type="scientific">Entamoeba histolytica KU27</name>
    <dbReference type="NCBI Taxonomy" id="885311"/>
    <lineage>
        <taxon>Eukaryota</taxon>
        <taxon>Amoebozoa</taxon>
        <taxon>Evosea</taxon>
        <taxon>Archamoebae</taxon>
        <taxon>Mastigamoebida</taxon>
        <taxon>Entamoebidae</taxon>
        <taxon>Entamoeba</taxon>
    </lineage>
</organism>
<feature type="transmembrane region" description="Helical" evidence="1">
    <location>
        <begin position="12"/>
        <end position="34"/>
    </location>
</feature>
<dbReference type="VEuPathDB" id="AmoebaDB:EHI5A_028120"/>
<gene>
    <name evidence="2" type="ORF">EHI5A_028120</name>
</gene>